<dbReference type="EMBL" id="DVGB01000034">
    <property type="protein sequence ID" value="HIR01182.1"/>
    <property type="molecule type" value="Genomic_DNA"/>
</dbReference>
<comment type="caution">
    <text evidence="11">The sequence shown here is derived from an EMBL/GenBank/DDBJ whole genome shotgun (WGS) entry which is preliminary data.</text>
</comment>
<feature type="coiled-coil region" evidence="9">
    <location>
        <begin position="126"/>
        <end position="182"/>
    </location>
</feature>
<protein>
    <recommendedName>
        <fullName evidence="3">Cell wall synthesis protein Wag31</fullName>
    </recommendedName>
    <alternativeName>
        <fullName evidence="8">Antigen 84</fullName>
    </alternativeName>
</protein>
<reference evidence="11" key="1">
    <citation type="submission" date="2020-10" db="EMBL/GenBank/DDBJ databases">
        <authorList>
            <person name="Gilroy R."/>
        </authorList>
    </citation>
    <scope>NUCLEOTIDE SEQUENCE</scope>
    <source>
        <strain evidence="11">ChiGjej1B1-2707</strain>
    </source>
</reference>
<evidence type="ECO:0000256" key="7">
    <source>
        <dbReference type="ARBA" id="ARBA00023306"/>
    </source>
</evidence>
<dbReference type="InterPro" id="IPR019933">
    <property type="entry name" value="DivIVA_domain"/>
</dbReference>
<name>A0A9D0ZZH9_9ACTN</name>
<evidence type="ECO:0000313" key="12">
    <source>
        <dbReference type="Proteomes" id="UP000824261"/>
    </source>
</evidence>
<feature type="compositionally biased region" description="Acidic residues" evidence="10">
    <location>
        <begin position="270"/>
        <end position="281"/>
    </location>
</feature>
<feature type="region of interest" description="Disordered" evidence="10">
    <location>
        <begin position="246"/>
        <end position="281"/>
    </location>
</feature>
<keyword evidence="5" id="KW-0132">Cell division</keyword>
<evidence type="ECO:0000256" key="5">
    <source>
        <dbReference type="ARBA" id="ARBA00022618"/>
    </source>
</evidence>
<feature type="compositionally biased region" description="Low complexity" evidence="10">
    <location>
        <begin position="65"/>
        <end position="83"/>
    </location>
</feature>
<evidence type="ECO:0000256" key="3">
    <source>
        <dbReference type="ARBA" id="ARBA00018787"/>
    </source>
</evidence>
<keyword evidence="6 9" id="KW-0175">Coiled coil</keyword>
<keyword evidence="7" id="KW-0131">Cell cycle</keyword>
<dbReference type="Proteomes" id="UP000824261">
    <property type="component" value="Unassembled WGS sequence"/>
</dbReference>
<organism evidence="11 12">
    <name type="scientific">Candidatus Aveggerthella stercoripullorum</name>
    <dbReference type="NCBI Taxonomy" id="2840688"/>
    <lineage>
        <taxon>Bacteria</taxon>
        <taxon>Bacillati</taxon>
        <taxon>Actinomycetota</taxon>
        <taxon>Coriobacteriia</taxon>
        <taxon>Eggerthellales</taxon>
        <taxon>Eggerthellaceae</taxon>
        <taxon>Eggerthellaceae incertae sedis</taxon>
        <taxon>Candidatus Aveggerthella</taxon>
    </lineage>
</organism>
<evidence type="ECO:0000256" key="9">
    <source>
        <dbReference type="SAM" id="Coils"/>
    </source>
</evidence>
<evidence type="ECO:0000313" key="11">
    <source>
        <dbReference type="EMBL" id="HIR01182.1"/>
    </source>
</evidence>
<reference evidence="11" key="2">
    <citation type="journal article" date="2021" name="PeerJ">
        <title>Extensive microbial diversity within the chicken gut microbiome revealed by metagenomics and culture.</title>
        <authorList>
            <person name="Gilroy R."/>
            <person name="Ravi A."/>
            <person name="Getino M."/>
            <person name="Pursley I."/>
            <person name="Horton D.L."/>
            <person name="Alikhan N.F."/>
            <person name="Baker D."/>
            <person name="Gharbi K."/>
            <person name="Hall N."/>
            <person name="Watson M."/>
            <person name="Adriaenssens E.M."/>
            <person name="Foster-Nyarko E."/>
            <person name="Jarju S."/>
            <person name="Secka A."/>
            <person name="Antonio M."/>
            <person name="Oren A."/>
            <person name="Chaudhuri R.R."/>
            <person name="La Ragione R."/>
            <person name="Hildebrand F."/>
            <person name="Pallen M.J."/>
        </authorList>
    </citation>
    <scope>NUCLEOTIDE SEQUENCE</scope>
    <source>
        <strain evidence="11">ChiGjej1B1-2707</strain>
    </source>
</reference>
<dbReference type="InterPro" id="IPR007793">
    <property type="entry name" value="DivIVA_fam"/>
</dbReference>
<dbReference type="Pfam" id="PF05103">
    <property type="entry name" value="DivIVA"/>
    <property type="match status" value="2"/>
</dbReference>
<dbReference type="PANTHER" id="PTHR35794:SF2">
    <property type="entry name" value="CELL DIVISION PROTEIN DIVIVA"/>
    <property type="match status" value="1"/>
</dbReference>
<comment type="subcellular location">
    <subcellularLocation>
        <location evidence="1">Cytoplasm</location>
    </subcellularLocation>
</comment>
<gene>
    <name evidence="11" type="ORF">IAA69_02825</name>
</gene>
<evidence type="ECO:0000256" key="8">
    <source>
        <dbReference type="ARBA" id="ARBA00031737"/>
    </source>
</evidence>
<dbReference type="PANTHER" id="PTHR35794">
    <property type="entry name" value="CELL DIVISION PROTEIN DIVIVA"/>
    <property type="match status" value="1"/>
</dbReference>
<proteinExistence type="inferred from homology"/>
<evidence type="ECO:0000256" key="1">
    <source>
        <dbReference type="ARBA" id="ARBA00004496"/>
    </source>
</evidence>
<accession>A0A9D0ZZH9</accession>
<dbReference type="Gene3D" id="6.10.250.660">
    <property type="match status" value="1"/>
</dbReference>
<dbReference type="NCBIfam" id="TIGR03544">
    <property type="entry name" value="DivI1A_domain"/>
    <property type="match status" value="1"/>
</dbReference>
<dbReference type="AlphaFoldDB" id="A0A9D0ZZH9"/>
<comment type="similarity">
    <text evidence="2">Belongs to the DivIVA family.</text>
</comment>
<dbReference type="GO" id="GO:0005737">
    <property type="term" value="C:cytoplasm"/>
    <property type="evidence" value="ECO:0007669"/>
    <property type="project" value="UniProtKB-SubCell"/>
</dbReference>
<evidence type="ECO:0000256" key="6">
    <source>
        <dbReference type="ARBA" id="ARBA00023054"/>
    </source>
</evidence>
<keyword evidence="4" id="KW-0963">Cytoplasm</keyword>
<evidence type="ECO:0000256" key="10">
    <source>
        <dbReference type="SAM" id="MobiDB-lite"/>
    </source>
</evidence>
<evidence type="ECO:0000256" key="2">
    <source>
        <dbReference type="ARBA" id="ARBA00009008"/>
    </source>
</evidence>
<dbReference type="GO" id="GO:0051301">
    <property type="term" value="P:cell division"/>
    <property type="evidence" value="ECO:0007669"/>
    <property type="project" value="UniProtKB-KW"/>
</dbReference>
<evidence type="ECO:0000256" key="4">
    <source>
        <dbReference type="ARBA" id="ARBA00022490"/>
    </source>
</evidence>
<sequence>MAITSGDIHNQSFSIDRKGYNVDEVDVFLEHVANEIDLLNEQIDQLSSQVNDLGAALQQREEELAAAQSAPAAPAEESTPLPANATPDEKDERIAELERKLEERKLDDNAIAKALITAQRSGEEVIAKAKSDAEGMRRDAEEEARRILAKANGEKQRILESIDSLQKDREDVRAEYQTLLRGFINSATKTLSEIGGESIAVSSYAGDSSLGFSEAEESTGRVAARAQAPVRREVSSAVATYTTPQVNSTVVSPATPRPSKIEKDLSGYGDADDNFEFEDVE</sequence>
<feature type="region of interest" description="Disordered" evidence="10">
    <location>
        <begin position="61"/>
        <end position="91"/>
    </location>
</feature>